<dbReference type="PANTHER" id="PTHR47992">
    <property type="entry name" value="PROTEIN PHOSPHATASE"/>
    <property type="match status" value="1"/>
</dbReference>
<dbReference type="OrthoDB" id="10264738at2759"/>
<dbReference type="Proteomes" id="UP000247498">
    <property type="component" value="Unassembled WGS sequence"/>
</dbReference>
<dbReference type="EMBL" id="BDRX01000048">
    <property type="protein sequence ID" value="GBF94158.1"/>
    <property type="molecule type" value="Genomic_DNA"/>
</dbReference>
<feature type="region of interest" description="Disordered" evidence="1">
    <location>
        <begin position="1"/>
        <end position="138"/>
    </location>
</feature>
<feature type="compositionally biased region" description="Low complexity" evidence="1">
    <location>
        <begin position="97"/>
        <end position="131"/>
    </location>
</feature>
<dbReference type="PROSITE" id="PS51746">
    <property type="entry name" value="PPM_2"/>
    <property type="match status" value="1"/>
</dbReference>
<evidence type="ECO:0000313" key="4">
    <source>
        <dbReference type="Proteomes" id="UP000247498"/>
    </source>
</evidence>
<protein>
    <submittedName>
        <fullName evidence="3">Phosphatase 2C</fullName>
    </submittedName>
</protein>
<dbReference type="InterPro" id="IPR015655">
    <property type="entry name" value="PP2C"/>
</dbReference>
<dbReference type="InterPro" id="IPR001932">
    <property type="entry name" value="PPM-type_phosphatase-like_dom"/>
</dbReference>
<dbReference type="CDD" id="cd00143">
    <property type="entry name" value="PP2Cc"/>
    <property type="match status" value="1"/>
</dbReference>
<dbReference type="InterPro" id="IPR036457">
    <property type="entry name" value="PPM-type-like_dom_sf"/>
</dbReference>
<dbReference type="GO" id="GO:0004722">
    <property type="term" value="F:protein serine/threonine phosphatase activity"/>
    <property type="evidence" value="ECO:0007669"/>
    <property type="project" value="InterPro"/>
</dbReference>
<dbReference type="AlphaFoldDB" id="A0A2V0P2R2"/>
<gene>
    <name evidence="3" type="ORF">Rsub_07145</name>
</gene>
<dbReference type="SMART" id="SM00332">
    <property type="entry name" value="PP2Cc"/>
    <property type="match status" value="1"/>
</dbReference>
<evidence type="ECO:0000256" key="1">
    <source>
        <dbReference type="SAM" id="MobiDB-lite"/>
    </source>
</evidence>
<dbReference type="Pfam" id="PF00481">
    <property type="entry name" value="PP2C"/>
    <property type="match status" value="1"/>
</dbReference>
<accession>A0A2V0P2R2</accession>
<feature type="compositionally biased region" description="Low complexity" evidence="1">
    <location>
        <begin position="59"/>
        <end position="83"/>
    </location>
</feature>
<sequence length="352" mass="36598">MGCAASKPAVVHDGDVLVGPSEGSGKSSTTRARRLSVSAEPKAGTSRSATPTGGDPAARRPGGTPDGQQPQQQQQRGGSPDRPAGSRSPVPRSNGSPTPGAEPRAARAPGGLGKAPKGAAPAAAPDLPTNAGQILERNSSTRARRLSYVTNDKDLADKIRAEYGDGLLEGLAAADGAAFEPPPPGRRAVSVAVACMSRAGREPGYKKTNQDNCFAFEKYISEDESLFGAMDGHGPQGHLVSSFVKQHLPILLVDHLTNGSPPAAALARGFLEVDARLGASRIDTEFSGSTCVVAHLRGNQLTTAWVGDSRGVLGRRCPESGVWQALDLTYDHKPTAPGEKERILRSQGRVAR</sequence>
<keyword evidence="4" id="KW-1185">Reference proteome</keyword>
<reference evidence="3 4" key="1">
    <citation type="journal article" date="2018" name="Sci. Rep.">
        <title>Raphidocelis subcapitata (=Pseudokirchneriella subcapitata) provides an insight into genome evolution and environmental adaptations in the Sphaeropleales.</title>
        <authorList>
            <person name="Suzuki S."/>
            <person name="Yamaguchi H."/>
            <person name="Nakajima N."/>
            <person name="Kawachi M."/>
        </authorList>
    </citation>
    <scope>NUCLEOTIDE SEQUENCE [LARGE SCALE GENOMIC DNA]</scope>
    <source>
        <strain evidence="3 4">NIES-35</strain>
    </source>
</reference>
<evidence type="ECO:0000259" key="2">
    <source>
        <dbReference type="PROSITE" id="PS51746"/>
    </source>
</evidence>
<dbReference type="Gene3D" id="3.60.40.10">
    <property type="entry name" value="PPM-type phosphatase domain"/>
    <property type="match status" value="1"/>
</dbReference>
<comment type="caution">
    <text evidence="3">The sequence shown here is derived from an EMBL/GenBank/DDBJ whole genome shotgun (WGS) entry which is preliminary data.</text>
</comment>
<proteinExistence type="predicted"/>
<name>A0A2V0P2R2_9CHLO</name>
<organism evidence="3 4">
    <name type="scientific">Raphidocelis subcapitata</name>
    <dbReference type="NCBI Taxonomy" id="307507"/>
    <lineage>
        <taxon>Eukaryota</taxon>
        <taxon>Viridiplantae</taxon>
        <taxon>Chlorophyta</taxon>
        <taxon>core chlorophytes</taxon>
        <taxon>Chlorophyceae</taxon>
        <taxon>CS clade</taxon>
        <taxon>Sphaeropleales</taxon>
        <taxon>Selenastraceae</taxon>
        <taxon>Raphidocelis</taxon>
    </lineage>
</organism>
<feature type="domain" description="PPM-type phosphatase" evidence="2">
    <location>
        <begin position="190"/>
        <end position="352"/>
    </location>
</feature>
<dbReference type="InParanoid" id="A0A2V0P2R2"/>
<dbReference type="SUPFAM" id="SSF81606">
    <property type="entry name" value="PP2C-like"/>
    <property type="match status" value="1"/>
</dbReference>
<evidence type="ECO:0000313" key="3">
    <source>
        <dbReference type="EMBL" id="GBF94158.1"/>
    </source>
</evidence>